<comment type="caution">
    <text evidence="1">The sequence shown here is derived from an EMBL/GenBank/DDBJ whole genome shotgun (WGS) entry which is preliminary data.</text>
</comment>
<accession>A0A1T0CHU4</accession>
<dbReference type="AlphaFoldDB" id="A0A1T0CHU4"/>
<dbReference type="EMBL" id="MUYT01000004">
    <property type="protein sequence ID" value="OOS21711.1"/>
    <property type="molecule type" value="Genomic_DNA"/>
</dbReference>
<evidence type="ECO:0000313" key="2">
    <source>
        <dbReference type="Proteomes" id="UP000191094"/>
    </source>
</evidence>
<dbReference type="Pfam" id="PF09612">
    <property type="entry name" value="HtrL_YibB"/>
    <property type="match status" value="1"/>
</dbReference>
<reference evidence="1 2" key="1">
    <citation type="submission" date="2017-02" db="EMBL/GenBank/DDBJ databases">
        <title>Draft genome sequence of Moraxella lincolnii CCUG 9405T type strain.</title>
        <authorList>
            <person name="Salva-Serra F."/>
            <person name="Engstrom-Jakobsson H."/>
            <person name="Thorell K."/>
            <person name="Jaen-Luchoro D."/>
            <person name="Gonzales-Siles L."/>
            <person name="Karlsson R."/>
            <person name="Yazdan S."/>
            <person name="Boulund F."/>
            <person name="Johnning A."/>
            <person name="Engstrand L."/>
            <person name="Kristiansson E."/>
            <person name="Moore E."/>
        </authorList>
    </citation>
    <scope>NUCLEOTIDE SEQUENCE [LARGE SCALE GENOMIC DNA]</scope>
    <source>
        <strain evidence="1 2">CCUG 9405</strain>
    </source>
</reference>
<dbReference type="RefSeq" id="WP_240494835.1">
    <property type="nucleotide sequence ID" value="NZ_CP147511.1"/>
</dbReference>
<name>A0A1T0CHU4_9GAMM</name>
<dbReference type="InterPro" id="IPR011735">
    <property type="entry name" value="WlaTC/HtrL_glycosyltransf"/>
</dbReference>
<organism evidence="1 2">
    <name type="scientific">Lwoffella lincolnii</name>
    <dbReference type="NCBI Taxonomy" id="90241"/>
    <lineage>
        <taxon>Bacteria</taxon>
        <taxon>Pseudomonadati</taxon>
        <taxon>Pseudomonadota</taxon>
        <taxon>Gammaproteobacteria</taxon>
        <taxon>Moraxellales</taxon>
        <taxon>Moraxellaceae</taxon>
        <taxon>Lwoffella</taxon>
    </lineage>
</organism>
<gene>
    <name evidence="1" type="ORF">B0682_03470</name>
</gene>
<proteinExistence type="predicted"/>
<sequence>MNDITIVTAFFDIGRGNISTEHYPSYLKRTTNTYFEYFSYLATLDNNMVIFTEEKFKEKILTMRKSRPTTVICLNIFKKFNHILAKIADIQSNHEFLSNISQELSKNIEYWNSQYVLVTNLKTYFVNYAIILLMMTKVFL</sequence>
<protein>
    <submittedName>
        <fullName evidence="1">Uncharacterized protein</fullName>
    </submittedName>
</protein>
<dbReference type="Proteomes" id="UP000191094">
    <property type="component" value="Unassembled WGS sequence"/>
</dbReference>
<dbReference type="STRING" id="90241.B0682_03470"/>
<evidence type="ECO:0000313" key="1">
    <source>
        <dbReference type="EMBL" id="OOS21711.1"/>
    </source>
</evidence>
<keyword evidence="2" id="KW-1185">Reference proteome</keyword>